<sequence>MQTNKLYDEICDEHQEGTTTKREVILIKERIATLEKSSPVCVPIETFAPEPYEVLKPFHVVMQTRDD</sequence>
<dbReference type="AlphaFoldDB" id="X1FCD8"/>
<evidence type="ECO:0000313" key="1">
    <source>
        <dbReference type="EMBL" id="GAH18413.1"/>
    </source>
</evidence>
<name>X1FCD8_9ZZZZ</name>
<gene>
    <name evidence="1" type="ORF">S01H4_53563</name>
</gene>
<accession>X1FCD8</accession>
<feature type="non-terminal residue" evidence="1">
    <location>
        <position position="67"/>
    </location>
</feature>
<dbReference type="EMBL" id="BART01030737">
    <property type="protein sequence ID" value="GAH18413.1"/>
    <property type="molecule type" value="Genomic_DNA"/>
</dbReference>
<comment type="caution">
    <text evidence="1">The sequence shown here is derived from an EMBL/GenBank/DDBJ whole genome shotgun (WGS) entry which is preliminary data.</text>
</comment>
<organism evidence="1">
    <name type="scientific">marine sediment metagenome</name>
    <dbReference type="NCBI Taxonomy" id="412755"/>
    <lineage>
        <taxon>unclassified sequences</taxon>
        <taxon>metagenomes</taxon>
        <taxon>ecological metagenomes</taxon>
    </lineage>
</organism>
<reference evidence="1" key="1">
    <citation type="journal article" date="2014" name="Front. Microbiol.">
        <title>High frequency of phylogenetically diverse reductive dehalogenase-homologous genes in deep subseafloor sedimentary metagenomes.</title>
        <authorList>
            <person name="Kawai M."/>
            <person name="Futagami T."/>
            <person name="Toyoda A."/>
            <person name="Takaki Y."/>
            <person name="Nishi S."/>
            <person name="Hori S."/>
            <person name="Arai W."/>
            <person name="Tsubouchi T."/>
            <person name="Morono Y."/>
            <person name="Uchiyama I."/>
            <person name="Ito T."/>
            <person name="Fujiyama A."/>
            <person name="Inagaki F."/>
            <person name="Takami H."/>
        </authorList>
    </citation>
    <scope>NUCLEOTIDE SEQUENCE</scope>
    <source>
        <strain evidence="1">Expedition CK06-06</strain>
    </source>
</reference>
<proteinExistence type="predicted"/>
<protein>
    <submittedName>
        <fullName evidence="1">Uncharacterized protein</fullName>
    </submittedName>
</protein>